<evidence type="ECO:0000256" key="1">
    <source>
        <dbReference type="ARBA" id="ARBA00001917"/>
    </source>
</evidence>
<feature type="binding site" evidence="9 12">
    <location>
        <position position="189"/>
    </location>
    <ligand>
        <name>FMN</name>
        <dbReference type="ChEBI" id="CHEBI:58210"/>
    </ligand>
</feature>
<evidence type="ECO:0000256" key="7">
    <source>
        <dbReference type="ARBA" id="ARBA00022884"/>
    </source>
</evidence>
<keyword evidence="5 9" id="KW-0819">tRNA processing</keyword>
<evidence type="ECO:0000256" key="2">
    <source>
        <dbReference type="ARBA" id="ARBA00022555"/>
    </source>
</evidence>
<dbReference type="InterPro" id="IPR004653">
    <property type="entry name" value="DusA"/>
</dbReference>
<keyword evidence="8 9" id="KW-0560">Oxidoreductase</keyword>
<sequence>MNIPATPDLPLIAANQSGPEHLSGAEQDWRVCVAPMIDVTDKHCRYFHRLLAPKARLYTEMITTGALLRGKVDRHLYFDEAEQPVALQLGGSEPQALADCARLGEQWGYDEVNLNCGCPSERVQKGAFGACLMAEPALVADCIKAMQDAVSVPVTVKHRLGLDYDDSYDFARDFVGALYTVGCRVFIVHARNAVLKGLSPKDNREIPPLRYDMAARLKADFPDCRFVLNGGIAQPAQAYGLLEEFDGVMLGRAAWHNPGVLSELSRLCDPDVVIPEPGQIVHAMARYADSEVKKGVPLRVVVRPMLGWMNGRAGSRHWRRTLSDSTQLAANDGQLIERAWAALVMQSE</sequence>
<proteinExistence type="inferred from homology"/>
<dbReference type="PANTHER" id="PTHR42907:SF1">
    <property type="entry name" value="FMN-LINKED OXIDOREDUCTASES SUPERFAMILY PROTEIN"/>
    <property type="match status" value="1"/>
</dbReference>
<keyword evidence="7 9" id="KW-0694">RNA-binding</keyword>
<evidence type="ECO:0000256" key="4">
    <source>
        <dbReference type="ARBA" id="ARBA00022643"/>
    </source>
</evidence>
<evidence type="ECO:0000256" key="6">
    <source>
        <dbReference type="ARBA" id="ARBA00022857"/>
    </source>
</evidence>
<feature type="site" description="Interacts with tRNA; defines subfamily-specific binding signature" evidence="9">
    <location>
        <position position="201"/>
    </location>
</feature>
<dbReference type="HAMAP" id="MF_02041">
    <property type="entry name" value="DusA_subfam"/>
    <property type="match status" value="1"/>
</dbReference>
<comment type="function">
    <text evidence="9">Catalyzes the synthesis of 5,6-dihydrouridine (D), a modified base found in the D-loop of most tRNAs, via the reduction of the C5-C6 double bond in target uridines. Specifically modifies U20 and U20a in tRNAs.</text>
</comment>
<reference evidence="14 15" key="1">
    <citation type="submission" date="2018-06" db="EMBL/GenBank/DDBJ databases">
        <title>Genomic Encyclopedia of Type Strains, Phase IV (KMG-IV): sequencing the most valuable type-strain genomes for metagenomic binning, comparative biology and taxonomic classification.</title>
        <authorList>
            <person name="Goeker M."/>
        </authorList>
    </citation>
    <scope>NUCLEOTIDE SEQUENCE [LARGE SCALE GENOMIC DNA]</scope>
    <source>
        <strain evidence="14 15">DSM 25520</strain>
    </source>
</reference>
<dbReference type="EMBL" id="QNRQ01000003">
    <property type="protein sequence ID" value="RBP40799.1"/>
    <property type="molecule type" value="Genomic_DNA"/>
</dbReference>
<keyword evidence="3 9" id="KW-0285">Flavoprotein</keyword>
<dbReference type="GO" id="GO:0010181">
    <property type="term" value="F:FMN binding"/>
    <property type="evidence" value="ECO:0007669"/>
    <property type="project" value="UniProtKB-UniRule"/>
</dbReference>
<organism evidence="14 15">
    <name type="scientific">Eoetvoesiella caeni</name>
    <dbReference type="NCBI Taxonomy" id="645616"/>
    <lineage>
        <taxon>Bacteria</taxon>
        <taxon>Pseudomonadati</taxon>
        <taxon>Pseudomonadota</taxon>
        <taxon>Betaproteobacteria</taxon>
        <taxon>Burkholderiales</taxon>
        <taxon>Alcaligenaceae</taxon>
        <taxon>Eoetvoesiella</taxon>
    </lineage>
</organism>
<dbReference type="PANTHER" id="PTHR42907">
    <property type="entry name" value="FMN-LINKED OXIDOREDUCTASES SUPERFAMILY PROTEIN"/>
    <property type="match status" value="1"/>
</dbReference>
<feature type="site" description="Interacts with tRNA" evidence="9">
    <location>
        <position position="204"/>
    </location>
</feature>
<keyword evidence="12" id="KW-0547">Nucleotide-binding</keyword>
<feature type="site" description="Interacts with tRNA" evidence="9">
    <location>
        <position position="115"/>
    </location>
</feature>
<comment type="cofactor">
    <cofactor evidence="1 9 10 12">
        <name>FMN</name>
        <dbReference type="ChEBI" id="CHEBI:58210"/>
    </cofactor>
</comment>
<comment type="caution">
    <text evidence="14">The sequence shown here is derived from an EMBL/GenBank/DDBJ whole genome shotgun (WGS) entry which is preliminary data.</text>
</comment>
<accession>A0A366HFZ3</accession>
<feature type="site" description="Interacts with tRNA; defines subfamily-specific binding signature" evidence="9">
    <location>
        <position position="319"/>
    </location>
</feature>
<evidence type="ECO:0000256" key="3">
    <source>
        <dbReference type="ARBA" id="ARBA00022630"/>
    </source>
</evidence>
<evidence type="ECO:0000313" key="15">
    <source>
        <dbReference type="Proteomes" id="UP000253628"/>
    </source>
</evidence>
<dbReference type="SUPFAM" id="SSF51395">
    <property type="entry name" value="FMN-linked oxidoreductases"/>
    <property type="match status" value="1"/>
</dbReference>
<dbReference type="Gene3D" id="1.20.120.1460">
    <property type="match status" value="1"/>
</dbReference>
<feature type="binding site" evidence="9 12">
    <location>
        <position position="88"/>
    </location>
    <ligand>
        <name>FMN</name>
        <dbReference type="ChEBI" id="CHEBI:58210"/>
    </ligand>
</feature>
<dbReference type="InterPro" id="IPR013785">
    <property type="entry name" value="Aldolase_TIM"/>
</dbReference>
<dbReference type="InterPro" id="IPR001269">
    <property type="entry name" value="DUS_fam"/>
</dbReference>
<feature type="domain" description="DUS-like FMN-binding" evidence="13">
    <location>
        <begin position="33"/>
        <end position="331"/>
    </location>
</feature>
<gene>
    <name evidence="9" type="primary">dusA</name>
    <name evidence="14" type="ORF">DFR37_103140</name>
</gene>
<keyword evidence="2 9" id="KW-0820">tRNA-binding</keyword>
<feature type="binding site" evidence="9 12">
    <location>
        <position position="157"/>
    </location>
    <ligand>
        <name>FMN</name>
        <dbReference type="ChEBI" id="CHEBI:58210"/>
    </ligand>
</feature>
<comment type="catalytic activity">
    <reaction evidence="9">
        <text>5,6-dihydrouridine(20) in tRNA + NADP(+) = uridine(20) in tRNA + NADPH + H(+)</text>
        <dbReference type="Rhea" id="RHEA:53336"/>
        <dbReference type="Rhea" id="RHEA-COMP:13533"/>
        <dbReference type="Rhea" id="RHEA-COMP:13534"/>
        <dbReference type="ChEBI" id="CHEBI:15378"/>
        <dbReference type="ChEBI" id="CHEBI:57783"/>
        <dbReference type="ChEBI" id="CHEBI:58349"/>
        <dbReference type="ChEBI" id="CHEBI:65315"/>
        <dbReference type="ChEBI" id="CHEBI:74443"/>
        <dbReference type="EC" id="1.3.1.91"/>
    </reaction>
</comment>
<keyword evidence="15" id="KW-1185">Reference proteome</keyword>
<dbReference type="GO" id="GO:0050660">
    <property type="term" value="F:flavin adenine dinucleotide binding"/>
    <property type="evidence" value="ECO:0007669"/>
    <property type="project" value="InterPro"/>
</dbReference>
<comment type="similarity">
    <text evidence="10">Belongs to the dus family.</text>
</comment>
<evidence type="ECO:0000313" key="14">
    <source>
        <dbReference type="EMBL" id="RBP40799.1"/>
    </source>
</evidence>
<dbReference type="Gene3D" id="3.20.20.70">
    <property type="entry name" value="Aldolase class I"/>
    <property type="match status" value="1"/>
</dbReference>
<evidence type="ECO:0000256" key="12">
    <source>
        <dbReference type="PIRSR" id="PIRSR006621-2"/>
    </source>
</evidence>
<comment type="caution">
    <text evidence="9">Lacks conserved residue(s) required for the propagation of feature annotation.</text>
</comment>
<feature type="site" description="Interacts with tRNA; defines subfamily-specific binding signature" evidence="9">
    <location>
        <position position="316"/>
    </location>
</feature>
<comment type="catalytic activity">
    <reaction evidence="9">
        <text>5,6-dihydrouridine(20a) in tRNA + NAD(+) = uridine(20a) in tRNA + NADH + H(+)</text>
        <dbReference type="Rhea" id="RHEA:53348"/>
        <dbReference type="Rhea" id="RHEA-COMP:13535"/>
        <dbReference type="Rhea" id="RHEA-COMP:13536"/>
        <dbReference type="ChEBI" id="CHEBI:15378"/>
        <dbReference type="ChEBI" id="CHEBI:57540"/>
        <dbReference type="ChEBI" id="CHEBI:57945"/>
        <dbReference type="ChEBI" id="CHEBI:65315"/>
        <dbReference type="ChEBI" id="CHEBI:74443"/>
    </reaction>
</comment>
<feature type="binding site" evidence="9 12">
    <location>
        <begin position="251"/>
        <end position="252"/>
    </location>
    <ligand>
        <name>FMN</name>
        <dbReference type="ChEBI" id="CHEBI:58210"/>
    </ligand>
</feature>
<dbReference type="AlphaFoldDB" id="A0A366HFZ3"/>
<keyword evidence="6 9" id="KW-0521">NADP</keyword>
<dbReference type="GO" id="GO:0102264">
    <property type="term" value="F:tRNA-dihydrouridine20 synthase activity"/>
    <property type="evidence" value="ECO:0007669"/>
    <property type="project" value="UniProtKB-EC"/>
</dbReference>
<comment type="catalytic activity">
    <reaction evidence="9">
        <text>5,6-dihydrouridine(20a) in tRNA + NADP(+) = uridine(20a) in tRNA + NADPH + H(+)</text>
        <dbReference type="Rhea" id="RHEA:53344"/>
        <dbReference type="Rhea" id="RHEA-COMP:13535"/>
        <dbReference type="Rhea" id="RHEA-COMP:13536"/>
        <dbReference type="ChEBI" id="CHEBI:15378"/>
        <dbReference type="ChEBI" id="CHEBI:57783"/>
        <dbReference type="ChEBI" id="CHEBI:58349"/>
        <dbReference type="ChEBI" id="CHEBI:65315"/>
        <dbReference type="ChEBI" id="CHEBI:74443"/>
    </reaction>
</comment>
<dbReference type="Proteomes" id="UP000253628">
    <property type="component" value="Unassembled WGS sequence"/>
</dbReference>
<evidence type="ECO:0000256" key="5">
    <source>
        <dbReference type="ARBA" id="ARBA00022694"/>
    </source>
</evidence>
<dbReference type="GO" id="GO:0102266">
    <property type="term" value="F:tRNA-dihydrouridine20a synthase activity"/>
    <property type="evidence" value="ECO:0007669"/>
    <property type="project" value="RHEA"/>
</dbReference>
<dbReference type="InterPro" id="IPR035587">
    <property type="entry name" value="DUS-like_FMN-bd"/>
</dbReference>
<evidence type="ECO:0000256" key="9">
    <source>
        <dbReference type="HAMAP-Rule" id="MF_02041"/>
    </source>
</evidence>
<dbReference type="NCBIfam" id="NF008774">
    <property type="entry name" value="PRK11815.1"/>
    <property type="match status" value="1"/>
</dbReference>
<dbReference type="CDD" id="cd02801">
    <property type="entry name" value="DUS_like_FMN"/>
    <property type="match status" value="1"/>
</dbReference>
<evidence type="ECO:0000259" key="13">
    <source>
        <dbReference type="Pfam" id="PF01207"/>
    </source>
</evidence>
<comment type="similarity">
    <text evidence="9">Belongs to the Dus family. DusA subfamily.</text>
</comment>
<dbReference type="EC" id="1.3.1.91" evidence="9"/>
<dbReference type="InterPro" id="IPR018517">
    <property type="entry name" value="tRNA_hU_synthase_CS"/>
</dbReference>
<evidence type="ECO:0000256" key="8">
    <source>
        <dbReference type="ARBA" id="ARBA00023002"/>
    </source>
</evidence>
<dbReference type="PROSITE" id="PS01136">
    <property type="entry name" value="UPF0034"/>
    <property type="match status" value="1"/>
</dbReference>
<comment type="catalytic activity">
    <reaction evidence="9">
        <text>5,6-dihydrouridine(20) in tRNA + NAD(+) = uridine(20) in tRNA + NADH + H(+)</text>
        <dbReference type="Rhea" id="RHEA:53340"/>
        <dbReference type="Rhea" id="RHEA-COMP:13533"/>
        <dbReference type="Rhea" id="RHEA-COMP:13534"/>
        <dbReference type="ChEBI" id="CHEBI:15378"/>
        <dbReference type="ChEBI" id="CHEBI:57540"/>
        <dbReference type="ChEBI" id="CHEBI:57945"/>
        <dbReference type="ChEBI" id="CHEBI:65315"/>
        <dbReference type="ChEBI" id="CHEBI:74443"/>
        <dbReference type="EC" id="1.3.1.91"/>
    </reaction>
</comment>
<keyword evidence="4 9" id="KW-0288">FMN</keyword>
<dbReference type="Pfam" id="PF01207">
    <property type="entry name" value="Dus"/>
    <property type="match status" value="1"/>
</dbReference>
<evidence type="ECO:0000256" key="11">
    <source>
        <dbReference type="PIRSR" id="PIRSR006621-1"/>
    </source>
</evidence>
<feature type="active site" description="Proton donor" evidence="9 11">
    <location>
        <position position="118"/>
    </location>
</feature>
<evidence type="ECO:0000256" key="10">
    <source>
        <dbReference type="PIRNR" id="PIRNR006621"/>
    </source>
</evidence>
<feature type="binding site" evidence="9 12">
    <location>
        <begin position="229"/>
        <end position="231"/>
    </location>
    <ligand>
        <name>FMN</name>
        <dbReference type="ChEBI" id="CHEBI:58210"/>
    </ligand>
</feature>
<dbReference type="GO" id="GO:0000049">
    <property type="term" value="F:tRNA binding"/>
    <property type="evidence" value="ECO:0007669"/>
    <property type="project" value="UniProtKB-UniRule"/>
</dbReference>
<protein>
    <recommendedName>
        <fullName evidence="9">tRNA-dihydrouridine(20/20a) synthase</fullName>
        <ecNumber evidence="9">1.3.1.91</ecNumber>
    </recommendedName>
    <alternativeName>
        <fullName evidence="9">U20-specific dihydrouridine synthase</fullName>
        <shortName evidence="9">U20-specific Dus</shortName>
    </alternativeName>
    <alternativeName>
        <fullName evidence="9">tRNA-dihydrouridine synthase A</fullName>
    </alternativeName>
</protein>
<name>A0A366HFZ3_9BURK</name>
<dbReference type="PIRSF" id="PIRSF006621">
    <property type="entry name" value="Dus"/>
    <property type="match status" value="1"/>
</dbReference>